<evidence type="ECO:0000256" key="8">
    <source>
        <dbReference type="ARBA" id="ARBA00023054"/>
    </source>
</evidence>
<keyword evidence="8" id="KW-0175">Coiled coil</keyword>
<evidence type="ECO:0000256" key="4">
    <source>
        <dbReference type="ARBA" id="ARBA00022475"/>
    </source>
</evidence>
<dbReference type="EMBL" id="JAODUP010000121">
    <property type="protein sequence ID" value="KAK2161120.1"/>
    <property type="molecule type" value="Genomic_DNA"/>
</dbReference>
<proteinExistence type="predicted"/>
<evidence type="ECO:0000256" key="12">
    <source>
        <dbReference type="ARBA" id="ARBA00031989"/>
    </source>
</evidence>
<evidence type="ECO:0000256" key="3">
    <source>
        <dbReference type="ARBA" id="ARBA00022448"/>
    </source>
</evidence>
<organism evidence="16 17">
    <name type="scientific">Paralvinella palmiformis</name>
    <dbReference type="NCBI Taxonomy" id="53620"/>
    <lineage>
        <taxon>Eukaryota</taxon>
        <taxon>Metazoa</taxon>
        <taxon>Spiralia</taxon>
        <taxon>Lophotrochozoa</taxon>
        <taxon>Annelida</taxon>
        <taxon>Polychaeta</taxon>
        <taxon>Sedentaria</taxon>
        <taxon>Canalipalpata</taxon>
        <taxon>Terebellida</taxon>
        <taxon>Terebelliformia</taxon>
        <taxon>Alvinellidae</taxon>
        <taxon>Paralvinella</taxon>
    </lineage>
</organism>
<feature type="region of interest" description="Disordered" evidence="13">
    <location>
        <begin position="126"/>
        <end position="158"/>
    </location>
</feature>
<dbReference type="AlphaFoldDB" id="A0AAD9JYN1"/>
<evidence type="ECO:0000256" key="14">
    <source>
        <dbReference type="SAM" id="Phobius"/>
    </source>
</evidence>
<dbReference type="PANTHER" id="PTHR46480">
    <property type="entry name" value="F20B24.22"/>
    <property type="match status" value="1"/>
</dbReference>
<keyword evidence="11" id="KW-0407">Ion channel</keyword>
<keyword evidence="17" id="KW-1185">Reference proteome</keyword>
<evidence type="ECO:0000313" key="17">
    <source>
        <dbReference type="Proteomes" id="UP001208570"/>
    </source>
</evidence>
<feature type="transmembrane region" description="Helical" evidence="14">
    <location>
        <begin position="333"/>
        <end position="350"/>
    </location>
</feature>
<evidence type="ECO:0000313" key="16">
    <source>
        <dbReference type="EMBL" id="KAK2161120.1"/>
    </source>
</evidence>
<dbReference type="GO" id="GO:0034702">
    <property type="term" value="C:monoatomic ion channel complex"/>
    <property type="evidence" value="ECO:0007669"/>
    <property type="project" value="UniProtKB-KW"/>
</dbReference>
<feature type="domain" description="Ion transport" evidence="15">
    <location>
        <begin position="294"/>
        <end position="377"/>
    </location>
</feature>
<evidence type="ECO:0000256" key="1">
    <source>
        <dbReference type="ARBA" id="ARBA00004651"/>
    </source>
</evidence>
<keyword evidence="9" id="KW-0406">Ion transport</keyword>
<dbReference type="InterPro" id="IPR005821">
    <property type="entry name" value="Ion_trans_dom"/>
</dbReference>
<dbReference type="Proteomes" id="UP001208570">
    <property type="component" value="Unassembled WGS sequence"/>
</dbReference>
<evidence type="ECO:0000259" key="15">
    <source>
        <dbReference type="Pfam" id="PF00520"/>
    </source>
</evidence>
<evidence type="ECO:0000256" key="9">
    <source>
        <dbReference type="ARBA" id="ARBA00023065"/>
    </source>
</evidence>
<dbReference type="PANTHER" id="PTHR46480:SF1">
    <property type="entry name" value="VOLTAGE-GATED HYDROGEN CHANNEL 1"/>
    <property type="match status" value="1"/>
</dbReference>
<protein>
    <recommendedName>
        <fullName evidence="2">Voltage-gated hydrogen channel 1</fullName>
    </recommendedName>
    <alternativeName>
        <fullName evidence="12">Hydrogen voltage-gated channel 1</fullName>
    </alternativeName>
</protein>
<feature type="transmembrane region" description="Helical" evidence="14">
    <location>
        <begin position="299"/>
        <end position="321"/>
    </location>
</feature>
<accession>A0AAD9JYN1</accession>
<evidence type="ECO:0000256" key="6">
    <source>
        <dbReference type="ARBA" id="ARBA00022882"/>
    </source>
</evidence>
<keyword evidence="7 14" id="KW-1133">Transmembrane helix</keyword>
<evidence type="ECO:0000256" key="2">
    <source>
        <dbReference type="ARBA" id="ARBA00015897"/>
    </source>
</evidence>
<keyword evidence="4" id="KW-1003">Cell membrane</keyword>
<dbReference type="InterPro" id="IPR031846">
    <property type="entry name" value="Hvcn1"/>
</dbReference>
<dbReference type="Pfam" id="PF00520">
    <property type="entry name" value="Ion_trans"/>
    <property type="match status" value="1"/>
</dbReference>
<evidence type="ECO:0000256" key="11">
    <source>
        <dbReference type="ARBA" id="ARBA00023303"/>
    </source>
</evidence>
<dbReference type="Gene3D" id="1.20.120.350">
    <property type="entry name" value="Voltage-gated potassium channels. Chain C"/>
    <property type="match status" value="1"/>
</dbReference>
<feature type="compositionally biased region" description="Acidic residues" evidence="13">
    <location>
        <begin position="141"/>
        <end position="152"/>
    </location>
</feature>
<keyword evidence="10 14" id="KW-0472">Membrane</keyword>
<dbReference type="GO" id="GO:0030171">
    <property type="term" value="F:voltage-gated proton channel activity"/>
    <property type="evidence" value="ECO:0007669"/>
    <property type="project" value="InterPro"/>
</dbReference>
<keyword evidence="5 14" id="KW-0812">Transmembrane</keyword>
<sequence length="421" mass="47228">MCTKVAVEEQYLARLTYFRFVLNIDMFETFVDVGFFKSQYMEAETSLRNCLSFIKSRYANDLTEYTGQDIDVILDILRHQYPSNESALEPDPESDHHKRHVIGAADPKWRRPADGVEVPRESGISTFARRGPGIRMGSDVQTEEDKEEEEGETGSRTLAENPLLIRLLFSQPSSGYETHSGAAALAQLPSAQTSGDPEHRIRVHSMHGQHSVGAPTVESTSPSTSAAFTRRRHRSRDHFRLSSSSSSELAQSVAAWRYRRDAGSDPDYGGYDVKGRVDHASNKIKTKSKTKLLLKIAHILHYISIAILGVFVIQVILKIIGMGADFFRKKMEMFDAVIIVASFVLDIVFLEGIGPGGLDKGAALVIIFLLWRLLRVINDNVRHSQTLIPTTKVDRDWLMARDQTGDVIYKLLLARSHGYYA</sequence>
<comment type="caution">
    <text evidence="16">The sequence shown here is derived from an EMBL/GenBank/DDBJ whole genome shotgun (WGS) entry which is preliminary data.</text>
</comment>
<reference evidence="16" key="1">
    <citation type="journal article" date="2023" name="Mol. Biol. Evol.">
        <title>Third-Generation Sequencing Reveals the Adaptive Role of the Epigenome in Three Deep-Sea Polychaetes.</title>
        <authorList>
            <person name="Perez M."/>
            <person name="Aroh O."/>
            <person name="Sun Y."/>
            <person name="Lan Y."/>
            <person name="Juniper S.K."/>
            <person name="Young C.R."/>
            <person name="Angers B."/>
            <person name="Qian P.Y."/>
        </authorList>
    </citation>
    <scope>NUCLEOTIDE SEQUENCE</scope>
    <source>
        <strain evidence="16">P08H-3</strain>
    </source>
</reference>
<evidence type="ECO:0000256" key="10">
    <source>
        <dbReference type="ARBA" id="ARBA00023136"/>
    </source>
</evidence>
<keyword evidence="6" id="KW-0851">Voltage-gated channel</keyword>
<evidence type="ECO:0000256" key="7">
    <source>
        <dbReference type="ARBA" id="ARBA00022989"/>
    </source>
</evidence>
<evidence type="ECO:0000256" key="5">
    <source>
        <dbReference type="ARBA" id="ARBA00022692"/>
    </source>
</evidence>
<gene>
    <name evidence="16" type="ORF">LSH36_121g12002</name>
</gene>
<comment type="subcellular location">
    <subcellularLocation>
        <location evidence="1">Cell membrane</location>
        <topology evidence="1">Multi-pass membrane protein</topology>
    </subcellularLocation>
</comment>
<name>A0AAD9JYN1_9ANNE</name>
<dbReference type="GO" id="GO:0005886">
    <property type="term" value="C:plasma membrane"/>
    <property type="evidence" value="ECO:0007669"/>
    <property type="project" value="UniProtKB-SubCell"/>
</dbReference>
<dbReference type="InterPro" id="IPR027359">
    <property type="entry name" value="Volt_channel_dom_sf"/>
</dbReference>
<keyword evidence="3" id="KW-0813">Transport</keyword>
<feature type="region of interest" description="Disordered" evidence="13">
    <location>
        <begin position="210"/>
        <end position="241"/>
    </location>
</feature>
<evidence type="ECO:0000256" key="13">
    <source>
        <dbReference type="SAM" id="MobiDB-lite"/>
    </source>
</evidence>